<evidence type="ECO:0000256" key="2">
    <source>
        <dbReference type="ARBA" id="ARBA00004653"/>
    </source>
</evidence>
<keyword evidence="5" id="KW-1003">Cell membrane</keyword>
<evidence type="ECO:0000256" key="1">
    <source>
        <dbReference type="ARBA" id="ARBA00004651"/>
    </source>
</evidence>
<feature type="transmembrane region" description="Helical" evidence="13">
    <location>
        <begin position="121"/>
        <end position="141"/>
    </location>
</feature>
<evidence type="ECO:0000256" key="4">
    <source>
        <dbReference type="ARBA" id="ARBA00022448"/>
    </source>
</evidence>
<evidence type="ECO:0000256" key="8">
    <source>
        <dbReference type="ARBA" id="ARBA00022737"/>
    </source>
</evidence>
<evidence type="ECO:0000256" key="7">
    <source>
        <dbReference type="ARBA" id="ARBA00022692"/>
    </source>
</evidence>
<evidence type="ECO:0000256" key="13">
    <source>
        <dbReference type="RuleBase" id="RU910715"/>
    </source>
</evidence>
<dbReference type="GO" id="GO:0051119">
    <property type="term" value="F:sugar transmembrane transporter activity"/>
    <property type="evidence" value="ECO:0007669"/>
    <property type="project" value="InterPro"/>
</dbReference>
<evidence type="ECO:0000256" key="11">
    <source>
        <dbReference type="ARBA" id="ARBA00023136"/>
    </source>
</evidence>
<dbReference type="InterPro" id="IPR047664">
    <property type="entry name" value="SWEET"/>
</dbReference>
<dbReference type="GO" id="GO:0005886">
    <property type="term" value="C:plasma membrane"/>
    <property type="evidence" value="ECO:0007669"/>
    <property type="project" value="UniProtKB-SubCell"/>
</dbReference>
<comment type="caution">
    <text evidence="14">The sequence shown here is derived from an EMBL/GenBank/DDBJ whole genome shotgun (WGS) entry which is preliminary data.</text>
</comment>
<comment type="subcellular location">
    <subcellularLocation>
        <location evidence="1 13">Cell membrane</location>
        <topology evidence="1 13">Multi-pass membrane protein</topology>
    </subcellularLocation>
    <subcellularLocation>
        <location evidence="2">Golgi apparatus membrane</location>
        <topology evidence="2">Multi-pass membrane protein</topology>
    </subcellularLocation>
</comment>
<gene>
    <name evidence="14" type="primary">Cni-swt-2</name>
    <name evidence="14" type="synonym">Cnig_chr_V.g16878</name>
    <name evidence="14" type="ORF">B9Z55_016878</name>
</gene>
<evidence type="ECO:0000256" key="5">
    <source>
        <dbReference type="ARBA" id="ARBA00022475"/>
    </source>
</evidence>
<evidence type="ECO:0000256" key="6">
    <source>
        <dbReference type="ARBA" id="ARBA00022597"/>
    </source>
</evidence>
<evidence type="ECO:0000313" key="15">
    <source>
        <dbReference type="Proteomes" id="UP000230233"/>
    </source>
</evidence>
<dbReference type="Proteomes" id="UP000230233">
    <property type="component" value="Chromosome V"/>
</dbReference>
<proteinExistence type="inferred from homology"/>
<keyword evidence="9 13" id="KW-1133">Transmembrane helix</keyword>
<dbReference type="FunFam" id="1.20.1280.290:FF:000010">
    <property type="entry name" value="Sugar transporter SWEET"/>
    <property type="match status" value="1"/>
</dbReference>
<accession>A0A2G5T727</accession>
<feature type="transmembrane region" description="Helical" evidence="13">
    <location>
        <begin position="180"/>
        <end position="201"/>
    </location>
</feature>
<keyword evidence="15" id="KW-1185">Reference proteome</keyword>
<keyword evidence="7 13" id="KW-0812">Transmembrane</keyword>
<keyword evidence="4 13" id="KW-0813">Transport</keyword>
<dbReference type="AlphaFoldDB" id="A0A2G5T727"/>
<keyword evidence="11 13" id="KW-0472">Membrane</keyword>
<evidence type="ECO:0000256" key="9">
    <source>
        <dbReference type="ARBA" id="ARBA00022989"/>
    </source>
</evidence>
<comment type="function">
    <text evidence="13">Mediates sugar transport across membranes.</text>
</comment>
<evidence type="ECO:0000313" key="14">
    <source>
        <dbReference type="EMBL" id="PIC23042.1"/>
    </source>
</evidence>
<feature type="transmembrane region" description="Helical" evidence="13">
    <location>
        <begin position="153"/>
        <end position="174"/>
    </location>
</feature>
<dbReference type="GO" id="GO:0000139">
    <property type="term" value="C:Golgi membrane"/>
    <property type="evidence" value="ECO:0007669"/>
    <property type="project" value="UniProtKB-SubCell"/>
</dbReference>
<feature type="transmembrane region" description="Helical" evidence="13">
    <location>
        <begin position="95"/>
        <end position="115"/>
    </location>
</feature>
<dbReference type="PANTHER" id="PTHR10791:SF43">
    <property type="entry name" value="SUGAR TRANSPORTER SWEET-RELATED"/>
    <property type="match status" value="1"/>
</dbReference>
<evidence type="ECO:0000256" key="12">
    <source>
        <dbReference type="ARBA" id="ARBA00055578"/>
    </source>
</evidence>
<feature type="transmembrane region" description="Helical" evidence="13">
    <location>
        <begin position="66"/>
        <end position="88"/>
    </location>
</feature>
<dbReference type="STRING" id="1611254.A0A2G5T727"/>
<protein>
    <recommendedName>
        <fullName evidence="13">Sugar transporter SWEET</fullName>
    </recommendedName>
</protein>
<dbReference type="FunFam" id="1.20.1280.290:FF:000004">
    <property type="entry name" value="Sugar transporter SWEET"/>
    <property type="match status" value="1"/>
</dbReference>
<keyword evidence="8" id="KW-0677">Repeat</keyword>
<dbReference type="EMBL" id="PDUG01000005">
    <property type="protein sequence ID" value="PIC23042.1"/>
    <property type="molecule type" value="Genomic_DNA"/>
</dbReference>
<feature type="transmembrane region" description="Helical" evidence="13">
    <location>
        <begin position="41"/>
        <end position="60"/>
    </location>
</feature>
<sequence>MLEIVTTVVSIVATVLTVGLLFCGLPICLQIRKQGHVGDISGFPFITGILVSAFYLRYGLLKDDRVFIFMNSIAIVFMFSYAMFFLYYSKSKKNYLIQLSIVFLIVMSMEIWMQIKPDLQLLGIMATVLNLVNFGAPLAGLRVVLRDREVSTLPFALCSVQFLVLFMWCIYGVLCQDIFIVLPAASGMTLGAIQLSLFLVFPRSKEDLSPLEILAQWFTGRDILEMERKLKNDQGPYKI</sequence>
<evidence type="ECO:0000256" key="10">
    <source>
        <dbReference type="ARBA" id="ARBA00023034"/>
    </source>
</evidence>
<keyword evidence="6 13" id="KW-0762">Sugar transport</keyword>
<feature type="transmembrane region" description="Helical" evidence="13">
    <location>
        <begin position="6"/>
        <end position="29"/>
    </location>
</feature>
<dbReference type="PANTHER" id="PTHR10791">
    <property type="entry name" value="RAG1-ACTIVATING PROTEIN 1"/>
    <property type="match status" value="1"/>
</dbReference>
<reference evidence="15" key="1">
    <citation type="submission" date="2017-10" db="EMBL/GenBank/DDBJ databases">
        <title>Rapid genome shrinkage in a self-fertile nematode reveals novel sperm competition proteins.</title>
        <authorList>
            <person name="Yin D."/>
            <person name="Schwarz E.M."/>
            <person name="Thomas C.G."/>
            <person name="Felde R.L."/>
            <person name="Korf I.F."/>
            <person name="Cutter A.D."/>
            <person name="Schartner C.M."/>
            <person name="Ralston E.J."/>
            <person name="Meyer B.J."/>
            <person name="Haag E.S."/>
        </authorList>
    </citation>
    <scope>NUCLEOTIDE SEQUENCE [LARGE SCALE GENOMIC DNA]</scope>
    <source>
        <strain evidence="15">JU1422</strain>
    </source>
</reference>
<dbReference type="Pfam" id="PF03083">
    <property type="entry name" value="MtN3_slv"/>
    <property type="match status" value="2"/>
</dbReference>
<comment type="function">
    <text evidence="12">Mediates both low-affinity uptake and efflux of sugar across the membrane.</text>
</comment>
<dbReference type="InterPro" id="IPR004316">
    <property type="entry name" value="SWEET_rpt"/>
</dbReference>
<organism evidence="14 15">
    <name type="scientific">Caenorhabditis nigoni</name>
    <dbReference type="NCBI Taxonomy" id="1611254"/>
    <lineage>
        <taxon>Eukaryota</taxon>
        <taxon>Metazoa</taxon>
        <taxon>Ecdysozoa</taxon>
        <taxon>Nematoda</taxon>
        <taxon>Chromadorea</taxon>
        <taxon>Rhabditida</taxon>
        <taxon>Rhabditina</taxon>
        <taxon>Rhabditomorpha</taxon>
        <taxon>Rhabditoidea</taxon>
        <taxon>Rhabditidae</taxon>
        <taxon>Peloderinae</taxon>
        <taxon>Caenorhabditis</taxon>
    </lineage>
</organism>
<dbReference type="OrthoDB" id="409725at2759"/>
<dbReference type="Gene3D" id="1.20.1280.290">
    <property type="match status" value="2"/>
</dbReference>
<comment type="similarity">
    <text evidence="3 13">Belongs to the SWEET sugar transporter family.</text>
</comment>
<name>A0A2G5T727_9PELO</name>
<evidence type="ECO:0000256" key="3">
    <source>
        <dbReference type="ARBA" id="ARBA00007809"/>
    </source>
</evidence>
<keyword evidence="10" id="KW-0333">Golgi apparatus</keyword>